<keyword evidence="1" id="KW-0812">Transmembrane</keyword>
<keyword evidence="1" id="KW-0472">Membrane</keyword>
<comment type="caution">
    <text evidence="2">The sequence shown here is derived from an EMBL/GenBank/DDBJ whole genome shotgun (WGS) entry which is preliminary data.</text>
</comment>
<keyword evidence="3" id="KW-1185">Reference proteome</keyword>
<feature type="transmembrane region" description="Helical" evidence="1">
    <location>
        <begin position="258"/>
        <end position="276"/>
    </location>
</feature>
<dbReference type="Proteomes" id="UP000460287">
    <property type="component" value="Unassembled WGS sequence"/>
</dbReference>
<evidence type="ECO:0000313" key="2">
    <source>
        <dbReference type="EMBL" id="MSR90551.1"/>
    </source>
</evidence>
<protein>
    <submittedName>
        <fullName evidence="2">DUF1189 domain-containing protein</fullName>
    </submittedName>
</protein>
<dbReference type="EMBL" id="VULX01000003">
    <property type="protein sequence ID" value="MSR90551.1"/>
    <property type="molecule type" value="Genomic_DNA"/>
</dbReference>
<evidence type="ECO:0000256" key="1">
    <source>
        <dbReference type="SAM" id="Phobius"/>
    </source>
</evidence>
<sequence>MIIFCIYNIIIYINIYLRGISNLEKEMGFFQKFINSFYNFKAYNEFKKQSIEKAIVYILFVSLIFTTLSSISNSIKFITTSSVIRSEMETKMPDFEFKDGVLKVDSNEPLKFVDDDTLFMIDTSGNTSVESLSSYRTYFLITNDTVYFKDSSSSMQQIDLSTFSTLTLNKQTAKNIASKLLTTILIITIIFSPIIAFLGKLLNSFTVMALAGLALSAIMSKKLKYGECAKLSIYALTVPFAIKTILKVFSITIPCFTLVYYAIAILYLGFGINALTEEQNADPENKDTALLNN</sequence>
<feature type="transmembrane region" description="Helical" evidence="1">
    <location>
        <begin position="231"/>
        <end position="252"/>
    </location>
</feature>
<name>A0A7X2MWU1_9CLOT</name>
<feature type="transmembrane region" description="Helical" evidence="1">
    <location>
        <begin position="176"/>
        <end position="195"/>
    </location>
</feature>
<feature type="transmembrane region" description="Helical" evidence="1">
    <location>
        <begin position="201"/>
        <end position="219"/>
    </location>
</feature>
<feature type="transmembrane region" description="Helical" evidence="1">
    <location>
        <begin position="54"/>
        <end position="75"/>
    </location>
</feature>
<organism evidence="2 3">
    <name type="scientific">Inconstantimicrobium porci</name>
    <dbReference type="NCBI Taxonomy" id="2652291"/>
    <lineage>
        <taxon>Bacteria</taxon>
        <taxon>Bacillati</taxon>
        <taxon>Bacillota</taxon>
        <taxon>Clostridia</taxon>
        <taxon>Eubacteriales</taxon>
        <taxon>Clostridiaceae</taxon>
        <taxon>Inconstantimicrobium</taxon>
    </lineage>
</organism>
<gene>
    <name evidence="2" type="ORF">FYJ33_03755</name>
</gene>
<dbReference type="AlphaFoldDB" id="A0A7X2MWU1"/>
<evidence type="ECO:0000313" key="3">
    <source>
        <dbReference type="Proteomes" id="UP000460287"/>
    </source>
</evidence>
<dbReference type="InterPro" id="IPR009574">
    <property type="entry name" value="DUF1189"/>
</dbReference>
<keyword evidence="1" id="KW-1133">Transmembrane helix</keyword>
<dbReference type="Pfam" id="PF06691">
    <property type="entry name" value="DUF1189"/>
    <property type="match status" value="1"/>
</dbReference>
<proteinExistence type="predicted"/>
<reference evidence="2 3" key="1">
    <citation type="submission" date="2019-08" db="EMBL/GenBank/DDBJ databases">
        <title>In-depth cultivation of the pig gut microbiome towards novel bacterial diversity and tailored functional studies.</title>
        <authorList>
            <person name="Wylensek D."/>
            <person name="Hitch T.C.A."/>
            <person name="Clavel T."/>
        </authorList>
    </citation>
    <scope>NUCLEOTIDE SEQUENCE [LARGE SCALE GENOMIC DNA]</scope>
    <source>
        <strain evidence="2 3">WCA-383-APC-5B</strain>
    </source>
</reference>
<accession>A0A7X2MWU1</accession>